<dbReference type="Gene3D" id="1.10.260.40">
    <property type="entry name" value="lambda repressor-like DNA-binding domains"/>
    <property type="match status" value="1"/>
</dbReference>
<proteinExistence type="predicted"/>
<reference evidence="3" key="1">
    <citation type="journal article" date="2019" name="Int. J. Syst. Evol. Microbiol.">
        <title>The Global Catalogue of Microorganisms (GCM) 10K type strain sequencing project: providing services to taxonomists for standard genome sequencing and annotation.</title>
        <authorList>
            <consortium name="The Broad Institute Genomics Platform"/>
            <consortium name="The Broad Institute Genome Sequencing Center for Infectious Disease"/>
            <person name="Wu L."/>
            <person name="Ma J."/>
        </authorList>
    </citation>
    <scope>NUCLEOTIDE SEQUENCE [LARGE SCALE GENOMIC DNA]</scope>
    <source>
        <strain evidence="3">CCM 8951</strain>
    </source>
</reference>
<accession>A0ABW4DRZ7</accession>
<evidence type="ECO:0000313" key="3">
    <source>
        <dbReference type="Proteomes" id="UP001597244"/>
    </source>
</evidence>
<sequence>MTKKYSNLRGYSLQATAEKNGLSKNAIYKYNGKKNPSLETLQKIADVLKVSTDTLLTDNPNSSSPPSEIDFYDAINNDQTILTWEGTPISEQDLELIKRLLRKD</sequence>
<dbReference type="EMBL" id="JBHTOF010000080">
    <property type="protein sequence ID" value="MFD1465745.1"/>
    <property type="molecule type" value="Genomic_DNA"/>
</dbReference>
<dbReference type="Pfam" id="PF01381">
    <property type="entry name" value="HTH_3"/>
    <property type="match status" value="1"/>
</dbReference>
<protein>
    <submittedName>
        <fullName evidence="2">Helix-turn-helix domain-containing protein</fullName>
    </submittedName>
</protein>
<name>A0ABW4DRZ7_9LACO</name>
<comment type="caution">
    <text evidence="2">The sequence shown here is derived from an EMBL/GenBank/DDBJ whole genome shotgun (WGS) entry which is preliminary data.</text>
</comment>
<evidence type="ECO:0000259" key="1">
    <source>
        <dbReference type="PROSITE" id="PS50943"/>
    </source>
</evidence>
<dbReference type="SMART" id="SM00530">
    <property type="entry name" value="HTH_XRE"/>
    <property type="match status" value="1"/>
</dbReference>
<dbReference type="InterPro" id="IPR001387">
    <property type="entry name" value="Cro/C1-type_HTH"/>
</dbReference>
<dbReference type="SUPFAM" id="SSF47413">
    <property type="entry name" value="lambda repressor-like DNA-binding domains"/>
    <property type="match status" value="1"/>
</dbReference>
<gene>
    <name evidence="2" type="ORF">ACFQ4L_06690</name>
</gene>
<organism evidence="2 3">
    <name type="scientific">Lapidilactobacillus mulanensis</name>
    <dbReference type="NCBI Taxonomy" id="2485999"/>
    <lineage>
        <taxon>Bacteria</taxon>
        <taxon>Bacillati</taxon>
        <taxon>Bacillota</taxon>
        <taxon>Bacilli</taxon>
        <taxon>Lactobacillales</taxon>
        <taxon>Lactobacillaceae</taxon>
        <taxon>Lapidilactobacillus</taxon>
    </lineage>
</organism>
<evidence type="ECO:0000313" key="2">
    <source>
        <dbReference type="EMBL" id="MFD1465745.1"/>
    </source>
</evidence>
<keyword evidence="3" id="KW-1185">Reference proteome</keyword>
<dbReference type="InterPro" id="IPR010982">
    <property type="entry name" value="Lambda_DNA-bd_dom_sf"/>
</dbReference>
<feature type="domain" description="HTH cro/C1-type" evidence="1">
    <location>
        <begin position="9"/>
        <end position="55"/>
    </location>
</feature>
<dbReference type="CDD" id="cd00093">
    <property type="entry name" value="HTH_XRE"/>
    <property type="match status" value="1"/>
</dbReference>
<dbReference type="PROSITE" id="PS50943">
    <property type="entry name" value="HTH_CROC1"/>
    <property type="match status" value="1"/>
</dbReference>
<dbReference type="Proteomes" id="UP001597244">
    <property type="component" value="Unassembled WGS sequence"/>
</dbReference>
<dbReference type="RefSeq" id="WP_164506630.1">
    <property type="nucleotide sequence ID" value="NZ_JBHTOF010000080.1"/>
</dbReference>